<dbReference type="EMBL" id="MVGT01001747">
    <property type="protein sequence ID" value="OVA10965.1"/>
    <property type="molecule type" value="Genomic_DNA"/>
</dbReference>
<dbReference type="AlphaFoldDB" id="A0A200QKI7"/>
<comment type="caution">
    <text evidence="1">The sequence shown here is derived from an EMBL/GenBank/DDBJ whole genome shotgun (WGS) entry which is preliminary data.</text>
</comment>
<protein>
    <submittedName>
        <fullName evidence="1">Uncharacterized protein</fullName>
    </submittedName>
</protein>
<proteinExistence type="predicted"/>
<evidence type="ECO:0000313" key="1">
    <source>
        <dbReference type="EMBL" id="OVA10965.1"/>
    </source>
</evidence>
<dbReference type="OrthoDB" id="1922870at2759"/>
<dbReference type="Proteomes" id="UP000195402">
    <property type="component" value="Unassembled WGS sequence"/>
</dbReference>
<reference evidence="1 2" key="1">
    <citation type="journal article" date="2017" name="Mol. Plant">
        <title>The Genome of Medicinal Plant Macleaya cordata Provides New Insights into Benzylisoquinoline Alkaloids Metabolism.</title>
        <authorList>
            <person name="Liu X."/>
            <person name="Liu Y."/>
            <person name="Huang P."/>
            <person name="Ma Y."/>
            <person name="Qing Z."/>
            <person name="Tang Q."/>
            <person name="Cao H."/>
            <person name="Cheng P."/>
            <person name="Zheng Y."/>
            <person name="Yuan Z."/>
            <person name="Zhou Y."/>
            <person name="Liu J."/>
            <person name="Tang Z."/>
            <person name="Zhuo Y."/>
            <person name="Zhang Y."/>
            <person name="Yu L."/>
            <person name="Huang J."/>
            <person name="Yang P."/>
            <person name="Peng Q."/>
            <person name="Zhang J."/>
            <person name="Jiang W."/>
            <person name="Zhang Z."/>
            <person name="Lin K."/>
            <person name="Ro D.K."/>
            <person name="Chen X."/>
            <person name="Xiong X."/>
            <person name="Shang Y."/>
            <person name="Huang S."/>
            <person name="Zeng J."/>
        </authorList>
    </citation>
    <scope>NUCLEOTIDE SEQUENCE [LARGE SCALE GENOMIC DNA]</scope>
    <source>
        <strain evidence="2">cv. BLH2017</strain>
        <tissue evidence="1">Root</tissue>
    </source>
</reference>
<sequence length="85" mass="10340">MLWGDKAREPWLKEGDRNTPYFYQTAQFKRKRNFINWIKSNEGPWLVDSETISSEFINHFQNLYKSYNQEFQEDQPNFQPLIMAS</sequence>
<gene>
    <name evidence="1" type="ORF">BVC80_1345g9</name>
</gene>
<organism evidence="1 2">
    <name type="scientific">Macleaya cordata</name>
    <name type="common">Five-seeded plume-poppy</name>
    <name type="synonym">Bocconia cordata</name>
    <dbReference type="NCBI Taxonomy" id="56857"/>
    <lineage>
        <taxon>Eukaryota</taxon>
        <taxon>Viridiplantae</taxon>
        <taxon>Streptophyta</taxon>
        <taxon>Embryophyta</taxon>
        <taxon>Tracheophyta</taxon>
        <taxon>Spermatophyta</taxon>
        <taxon>Magnoliopsida</taxon>
        <taxon>Ranunculales</taxon>
        <taxon>Papaveraceae</taxon>
        <taxon>Papaveroideae</taxon>
        <taxon>Macleaya</taxon>
    </lineage>
</organism>
<keyword evidence="2" id="KW-1185">Reference proteome</keyword>
<dbReference type="InParanoid" id="A0A200QKI7"/>
<evidence type="ECO:0000313" key="2">
    <source>
        <dbReference type="Proteomes" id="UP000195402"/>
    </source>
</evidence>
<accession>A0A200QKI7</accession>
<name>A0A200QKI7_MACCD</name>